<dbReference type="Gene3D" id="3.90.1720.10">
    <property type="entry name" value="endopeptidase domain like (from Nostoc punctiforme)"/>
    <property type="match status" value="1"/>
</dbReference>
<dbReference type="AlphaFoldDB" id="A0A1J1LTK7"/>
<dbReference type="Proteomes" id="UP000184315">
    <property type="component" value="Unassembled WGS sequence"/>
</dbReference>
<name>A0A1J1LTK7_9CYAN</name>
<evidence type="ECO:0008006" key="4">
    <source>
        <dbReference type="Google" id="ProtNLM"/>
    </source>
</evidence>
<protein>
    <recommendedName>
        <fullName evidence="4">NC domain-containing protein</fullName>
    </recommendedName>
</protein>
<dbReference type="EMBL" id="CZDF01000188">
    <property type="protein sequence ID" value="CUR35939.1"/>
    <property type="molecule type" value="Genomic_DNA"/>
</dbReference>
<evidence type="ECO:0000313" key="2">
    <source>
        <dbReference type="EMBL" id="CUR35939.1"/>
    </source>
</evidence>
<dbReference type="RefSeq" id="WP_072717075.1">
    <property type="nucleotide sequence ID" value="NZ_LN889764.1"/>
</dbReference>
<keyword evidence="3" id="KW-1185">Reference proteome</keyword>
<accession>A0A1J1LTK7</accession>
<dbReference type="OrthoDB" id="459290at2"/>
<evidence type="ECO:0000313" key="3">
    <source>
        <dbReference type="Proteomes" id="UP000184315"/>
    </source>
</evidence>
<evidence type="ECO:0000256" key="1">
    <source>
        <dbReference type="SAM" id="MobiDB-lite"/>
    </source>
</evidence>
<feature type="region of interest" description="Disordered" evidence="1">
    <location>
        <begin position="137"/>
        <end position="159"/>
    </location>
</feature>
<reference evidence="3" key="1">
    <citation type="submission" date="2015-10" db="EMBL/GenBank/DDBJ databases">
        <authorList>
            <person name="Regsiter A."/>
            <person name="william w."/>
        </authorList>
    </citation>
    <scope>NUCLEOTIDE SEQUENCE [LARGE SCALE GENOMIC DNA]</scope>
</reference>
<sequence>MATSIYYIPIDESLGIAKHYFISSDGTFENSIGWGPNGVEYKGKGVELTPEQQKRILDYPQLFGEYNIHRNNCEMFAWYVITGKQYSGQIKDKIHTAIGALAVSLVQPVLTVQSYESYQLKQAIANKLNQDLENAKKEKLKQQQKERDEFWRKRDAGEL</sequence>
<proteinExistence type="predicted"/>
<organism evidence="2 3">
    <name type="scientific">Planktothrix tepida PCC 9214</name>
    <dbReference type="NCBI Taxonomy" id="671072"/>
    <lineage>
        <taxon>Bacteria</taxon>
        <taxon>Bacillati</taxon>
        <taxon>Cyanobacteriota</taxon>
        <taxon>Cyanophyceae</taxon>
        <taxon>Oscillatoriophycideae</taxon>
        <taxon>Oscillatoriales</taxon>
        <taxon>Microcoleaceae</taxon>
        <taxon>Planktothrix</taxon>
    </lineage>
</organism>
<gene>
    <name evidence="2" type="ORF">PL921480049</name>
</gene>